<dbReference type="InterPro" id="IPR002645">
    <property type="entry name" value="STAS_dom"/>
</dbReference>
<dbReference type="InterPro" id="IPR003658">
    <property type="entry name" value="Anti-sigma_ant"/>
</dbReference>
<dbReference type="InterPro" id="IPR036513">
    <property type="entry name" value="STAS_dom_sf"/>
</dbReference>
<reference evidence="6" key="1">
    <citation type="journal article" date="2019" name="Int. J. Syst. Evol. Microbiol.">
        <title>The Global Catalogue of Microorganisms (GCM) 10K type strain sequencing project: providing services to taxonomists for standard genome sequencing and annotation.</title>
        <authorList>
            <consortium name="The Broad Institute Genomics Platform"/>
            <consortium name="The Broad Institute Genome Sequencing Center for Infectious Disease"/>
            <person name="Wu L."/>
            <person name="Ma J."/>
        </authorList>
    </citation>
    <scope>NUCLEOTIDE SEQUENCE [LARGE SCALE GENOMIC DNA]</scope>
    <source>
        <strain evidence="6">JCM 6833</strain>
    </source>
</reference>
<dbReference type="SUPFAM" id="SSF52091">
    <property type="entry name" value="SpoIIaa-like"/>
    <property type="match status" value="1"/>
</dbReference>
<feature type="compositionally biased region" description="Pro residues" evidence="3">
    <location>
        <begin position="10"/>
        <end position="27"/>
    </location>
</feature>
<accession>A0ABP6DAR9</accession>
<comment type="similarity">
    <text evidence="1 2">Belongs to the anti-sigma-factor antagonist family.</text>
</comment>
<dbReference type="CDD" id="cd07043">
    <property type="entry name" value="STAS_anti-anti-sigma_factors"/>
    <property type="match status" value="1"/>
</dbReference>
<sequence length="146" mass="15521">MTPPSGAAPLNPPPAGTPPRPPRPPISPWGWSPRPDPLIVTVARQGGWHVLTVTGELDLASVPALQADLYDVWAETAAPWVALDLTAVSLCDSTGVNALVRAWQRTTRAGGQLLLLRPHPRVAAVLCRTALDQHLPIATHLPEPPC</sequence>
<dbReference type="PANTHER" id="PTHR33495:SF2">
    <property type="entry name" value="ANTI-SIGMA FACTOR ANTAGONIST TM_1081-RELATED"/>
    <property type="match status" value="1"/>
</dbReference>
<keyword evidence="6" id="KW-1185">Reference proteome</keyword>
<evidence type="ECO:0000313" key="6">
    <source>
        <dbReference type="Proteomes" id="UP001501509"/>
    </source>
</evidence>
<evidence type="ECO:0000256" key="2">
    <source>
        <dbReference type="RuleBase" id="RU003749"/>
    </source>
</evidence>
<evidence type="ECO:0000313" key="5">
    <source>
        <dbReference type="EMBL" id="GAA2637193.1"/>
    </source>
</evidence>
<dbReference type="Proteomes" id="UP001501509">
    <property type="component" value="Unassembled WGS sequence"/>
</dbReference>
<dbReference type="PROSITE" id="PS50801">
    <property type="entry name" value="STAS"/>
    <property type="match status" value="1"/>
</dbReference>
<dbReference type="Pfam" id="PF01740">
    <property type="entry name" value="STAS"/>
    <property type="match status" value="1"/>
</dbReference>
<feature type="region of interest" description="Disordered" evidence="3">
    <location>
        <begin position="1"/>
        <end position="30"/>
    </location>
</feature>
<evidence type="ECO:0000259" key="4">
    <source>
        <dbReference type="PROSITE" id="PS50801"/>
    </source>
</evidence>
<proteinExistence type="inferred from homology"/>
<dbReference type="EMBL" id="BAAATD010000022">
    <property type="protein sequence ID" value="GAA2637193.1"/>
    <property type="molecule type" value="Genomic_DNA"/>
</dbReference>
<protein>
    <recommendedName>
        <fullName evidence="2">Anti-sigma factor antagonist</fullName>
    </recommendedName>
</protein>
<gene>
    <name evidence="5" type="ORF">GCM10010411_90700</name>
</gene>
<name>A0ABP6DAR9_9ACTN</name>
<dbReference type="RefSeq" id="WP_344548988.1">
    <property type="nucleotide sequence ID" value="NZ_BAAATD010000022.1"/>
</dbReference>
<organism evidence="5 6">
    <name type="scientific">Actinomadura fulvescens</name>
    <dbReference type="NCBI Taxonomy" id="46160"/>
    <lineage>
        <taxon>Bacteria</taxon>
        <taxon>Bacillati</taxon>
        <taxon>Actinomycetota</taxon>
        <taxon>Actinomycetes</taxon>
        <taxon>Streptosporangiales</taxon>
        <taxon>Thermomonosporaceae</taxon>
        <taxon>Actinomadura</taxon>
    </lineage>
</organism>
<evidence type="ECO:0000256" key="1">
    <source>
        <dbReference type="ARBA" id="ARBA00009013"/>
    </source>
</evidence>
<dbReference type="NCBIfam" id="TIGR00377">
    <property type="entry name" value="ant_ant_sig"/>
    <property type="match status" value="1"/>
</dbReference>
<comment type="caution">
    <text evidence="5">The sequence shown here is derived from an EMBL/GenBank/DDBJ whole genome shotgun (WGS) entry which is preliminary data.</text>
</comment>
<evidence type="ECO:0000256" key="3">
    <source>
        <dbReference type="SAM" id="MobiDB-lite"/>
    </source>
</evidence>
<dbReference type="Gene3D" id="3.30.750.24">
    <property type="entry name" value="STAS domain"/>
    <property type="match status" value="1"/>
</dbReference>
<feature type="domain" description="STAS" evidence="4">
    <location>
        <begin position="38"/>
        <end position="146"/>
    </location>
</feature>
<dbReference type="PANTHER" id="PTHR33495">
    <property type="entry name" value="ANTI-SIGMA FACTOR ANTAGONIST TM_1081-RELATED-RELATED"/>
    <property type="match status" value="1"/>
</dbReference>